<dbReference type="RefSeq" id="XP_007840630.1">
    <property type="nucleotide sequence ID" value="XM_007842439.1"/>
</dbReference>
<proteinExistence type="inferred from homology"/>
<dbReference type="OrthoDB" id="2519291at2759"/>
<evidence type="ECO:0000256" key="2">
    <source>
        <dbReference type="SAM" id="MobiDB-lite"/>
    </source>
</evidence>
<reference evidence="5" key="1">
    <citation type="journal article" date="2015" name="BMC Genomics">
        <title>Genomic and transcriptomic analysis of the endophytic fungus Pestalotiopsis fici reveals its lifestyle and high potential for synthesis of natural products.</title>
        <authorList>
            <person name="Wang X."/>
            <person name="Zhang X."/>
            <person name="Liu L."/>
            <person name="Xiang M."/>
            <person name="Wang W."/>
            <person name="Sun X."/>
            <person name="Che Y."/>
            <person name="Guo L."/>
            <person name="Liu G."/>
            <person name="Guo L."/>
            <person name="Wang C."/>
            <person name="Yin W.B."/>
            <person name="Stadler M."/>
            <person name="Zhang X."/>
            <person name="Liu X."/>
        </authorList>
    </citation>
    <scope>NUCLEOTIDE SEQUENCE [LARGE SCALE GENOMIC DNA]</scope>
    <source>
        <strain evidence="5">W106-1 / CGMCC3.15140</strain>
    </source>
</reference>
<keyword evidence="5" id="KW-1185">Reference proteome</keyword>
<evidence type="ECO:0000313" key="4">
    <source>
        <dbReference type="EMBL" id="ETS73992.1"/>
    </source>
</evidence>
<dbReference type="Proteomes" id="UP000030651">
    <property type="component" value="Unassembled WGS sequence"/>
</dbReference>
<comment type="similarity">
    <text evidence="1">Belongs to the tpcK family.</text>
</comment>
<dbReference type="InParanoid" id="W3WLE7"/>
<dbReference type="GeneID" id="19278871"/>
<dbReference type="InterPro" id="IPR011008">
    <property type="entry name" value="Dimeric_a/b-barrel"/>
</dbReference>
<name>W3WLE7_PESFW</name>
<dbReference type="HOGENOM" id="CLU_115019_2_2_1"/>
<evidence type="ECO:0000313" key="5">
    <source>
        <dbReference type="Proteomes" id="UP000030651"/>
    </source>
</evidence>
<dbReference type="EMBL" id="KI912120">
    <property type="protein sequence ID" value="ETS73992.1"/>
    <property type="molecule type" value="Genomic_DNA"/>
</dbReference>
<evidence type="ECO:0000259" key="3">
    <source>
        <dbReference type="Pfam" id="PF07110"/>
    </source>
</evidence>
<organism evidence="4 5">
    <name type="scientific">Pestalotiopsis fici (strain W106-1 / CGMCC3.15140)</name>
    <dbReference type="NCBI Taxonomy" id="1229662"/>
    <lineage>
        <taxon>Eukaryota</taxon>
        <taxon>Fungi</taxon>
        <taxon>Dikarya</taxon>
        <taxon>Ascomycota</taxon>
        <taxon>Pezizomycotina</taxon>
        <taxon>Sordariomycetes</taxon>
        <taxon>Xylariomycetidae</taxon>
        <taxon>Amphisphaeriales</taxon>
        <taxon>Sporocadaceae</taxon>
        <taxon>Pestalotiopsis</taxon>
    </lineage>
</organism>
<dbReference type="KEGG" id="pfy:PFICI_13858"/>
<dbReference type="eggNOG" id="ENOG502S8V9">
    <property type="taxonomic scope" value="Eukaryota"/>
</dbReference>
<dbReference type="Gene3D" id="3.30.70.100">
    <property type="match status" value="1"/>
</dbReference>
<protein>
    <recommendedName>
        <fullName evidence="3">EthD domain-containing protein</fullName>
    </recommendedName>
</protein>
<dbReference type="InterPro" id="IPR009799">
    <property type="entry name" value="EthD_dom"/>
</dbReference>
<gene>
    <name evidence="4" type="ORF">PFICI_13858</name>
</gene>
<dbReference type="GO" id="GO:0016491">
    <property type="term" value="F:oxidoreductase activity"/>
    <property type="evidence" value="ECO:0007669"/>
    <property type="project" value="InterPro"/>
</dbReference>
<dbReference type="Pfam" id="PF07110">
    <property type="entry name" value="EthD"/>
    <property type="match status" value="1"/>
</dbReference>
<feature type="domain" description="EthD" evidence="3">
    <location>
        <begin position="12"/>
        <end position="117"/>
    </location>
</feature>
<dbReference type="SUPFAM" id="SSF54909">
    <property type="entry name" value="Dimeric alpha+beta barrel"/>
    <property type="match status" value="1"/>
</dbReference>
<dbReference type="AlphaFoldDB" id="W3WLE7"/>
<feature type="region of interest" description="Disordered" evidence="2">
    <location>
        <begin position="51"/>
        <end position="71"/>
    </location>
</feature>
<accession>W3WLE7</accession>
<sequence length="134" mass="14905">MTFSILLFNYRKPGVTPAEFRAKCEALIPLIKEITGQHFPLAHTRRYLLRTEGKGETERNPTTPATVPRGSQADFDYDAIAELTFADQAAFGKFIALMQEPDNAKRIAEAEDEVMDKTKSGIVVLGETIVTTKD</sequence>
<evidence type="ECO:0000256" key="1">
    <source>
        <dbReference type="ARBA" id="ARBA00005986"/>
    </source>
</evidence>
<dbReference type="OMA" id="IIYAYRK"/>